<protein>
    <submittedName>
        <fullName evidence="1">Uncharacterized protein</fullName>
    </submittedName>
</protein>
<sequence>MLGGSLEHRLGEITAEVTQVRQHDDQVACHPQSTSPDHPLNITVTSDVGHSVDSPPFEGIDHLRELGSASALPSPDKQNMSLTVHVFTA</sequence>
<organism evidence="1 2">
    <name type="scientific">Streptomyces bullii</name>
    <dbReference type="NCBI Taxonomy" id="349910"/>
    <lineage>
        <taxon>Bacteria</taxon>
        <taxon>Bacillati</taxon>
        <taxon>Actinomycetota</taxon>
        <taxon>Actinomycetes</taxon>
        <taxon>Kitasatosporales</taxon>
        <taxon>Streptomycetaceae</taxon>
        <taxon>Streptomyces</taxon>
    </lineage>
</organism>
<gene>
    <name evidence="1" type="ORF">ACFPZJ_38800</name>
</gene>
<keyword evidence="2" id="KW-1185">Reference proteome</keyword>
<dbReference type="RefSeq" id="WP_381031665.1">
    <property type="nucleotide sequence ID" value="NZ_JBHSNY010000025.1"/>
</dbReference>
<reference evidence="2" key="1">
    <citation type="journal article" date="2019" name="Int. J. Syst. Evol. Microbiol.">
        <title>The Global Catalogue of Microorganisms (GCM) 10K type strain sequencing project: providing services to taxonomists for standard genome sequencing and annotation.</title>
        <authorList>
            <consortium name="The Broad Institute Genomics Platform"/>
            <consortium name="The Broad Institute Genome Sequencing Center for Infectious Disease"/>
            <person name="Wu L."/>
            <person name="Ma J."/>
        </authorList>
    </citation>
    <scope>NUCLEOTIDE SEQUENCE [LARGE SCALE GENOMIC DNA]</scope>
    <source>
        <strain evidence="2">CGMCC 4.7248</strain>
    </source>
</reference>
<dbReference type="Proteomes" id="UP001596154">
    <property type="component" value="Unassembled WGS sequence"/>
</dbReference>
<evidence type="ECO:0000313" key="1">
    <source>
        <dbReference type="EMBL" id="MFC5639565.1"/>
    </source>
</evidence>
<evidence type="ECO:0000313" key="2">
    <source>
        <dbReference type="Proteomes" id="UP001596154"/>
    </source>
</evidence>
<dbReference type="EMBL" id="JBHSNY010000025">
    <property type="protein sequence ID" value="MFC5639565.1"/>
    <property type="molecule type" value="Genomic_DNA"/>
</dbReference>
<name>A0ABW0V513_9ACTN</name>
<proteinExistence type="predicted"/>
<comment type="caution">
    <text evidence="1">The sequence shown here is derived from an EMBL/GenBank/DDBJ whole genome shotgun (WGS) entry which is preliminary data.</text>
</comment>
<accession>A0ABW0V513</accession>